<feature type="site" description="Interaction with the cone snail toxin Con-ikot-ikot" evidence="14">
    <location>
        <position position="466"/>
    </location>
</feature>
<feature type="signal peptide" evidence="16">
    <location>
        <begin position="1"/>
        <end position="19"/>
    </location>
</feature>
<gene>
    <name evidence="19" type="ORF">Pmani_015393</name>
</gene>
<evidence type="ECO:0000256" key="7">
    <source>
        <dbReference type="ARBA" id="ARBA00023065"/>
    </source>
</evidence>
<evidence type="ECO:0000256" key="5">
    <source>
        <dbReference type="ARBA" id="ARBA00022692"/>
    </source>
</evidence>
<evidence type="ECO:0000259" key="18">
    <source>
        <dbReference type="SMART" id="SM00918"/>
    </source>
</evidence>
<evidence type="ECO:0000256" key="12">
    <source>
        <dbReference type="ARBA" id="ARBA00023303"/>
    </source>
</evidence>
<evidence type="ECO:0000259" key="17">
    <source>
        <dbReference type="SMART" id="SM00079"/>
    </source>
</evidence>
<comment type="caution">
    <text evidence="19">The sequence shown here is derived from an EMBL/GenBank/DDBJ whole genome shotgun (WGS) entry which is preliminary data.</text>
</comment>
<keyword evidence="20" id="KW-1185">Reference proteome</keyword>
<keyword evidence="6 15" id="KW-1133">Transmembrane helix</keyword>
<dbReference type="SUPFAM" id="SSF53850">
    <property type="entry name" value="Periplasmic binding protein-like II"/>
    <property type="match status" value="1"/>
</dbReference>
<feature type="transmembrane region" description="Helical" evidence="15">
    <location>
        <begin position="307"/>
        <end position="328"/>
    </location>
</feature>
<evidence type="ECO:0000256" key="14">
    <source>
        <dbReference type="PIRSR" id="PIRSR601508-2"/>
    </source>
</evidence>
<dbReference type="SMART" id="SM00918">
    <property type="entry name" value="Lig_chan-Glu_bd"/>
    <property type="match status" value="1"/>
</dbReference>
<sequence>MDAGKLLSLVLFLLQPSQHTEVVIIHDYTVPDVKEVVQFATERWAATTILTATPAPDLSQLLVALTSFHTNDLRYMVLLCSANTTWTVFDMVSRHNLESRRLRWLVVGEEPDLAETLLHIVREGTMVGLAARVTSDLYTMHSSYVDHTNQVRFQEMGIWKDESGDGWSGSLHRPLFPDIVDLYLNFQGRQLVTMAKDNWPFFEVKILEDGTAVAGRGIDVNIISTLGHYLNFTYRVEVPADGQWGGVQEDGTVTGMVGEVASRRAHFAIDEITITASRETVVDFSYPYFFDTTTLVSRPPAEKNRSLAVFYPFSSFTWITVVLVTLLMGPLGYLFSRVHHQLTQTFDSTHNERSRNVGPSFDSGRIKWGSEPGLRGVEMFCFNMFRTIIIQGNLLPASSWPLRLVFFSWYAFCVILYAVYAGTLTAYLTKPSFDKPINSLEDLLAARERGVVAAVTSGTSTETIFKVVERNTAWISGMVSLEIYAIRYLGENYHLSLNSFYPQPYGIACPPGAPYTPTLNLVLGRMVQSGLVDKWHRDEVTKLKQSADKRMDEGQGGKSSVREEGVTVKPLALDHLQGAFYILGCGALLAANVLFIEVVTHYLTLSHSNTRTL</sequence>
<feature type="binding site" evidence="13">
    <location>
        <position position="273"/>
    </location>
    <ligand>
        <name>L-glutamate</name>
        <dbReference type="ChEBI" id="CHEBI:29985"/>
    </ligand>
</feature>
<keyword evidence="10" id="KW-0325">Glycoprotein</keyword>
<keyword evidence="7" id="KW-0406">Ion transport</keyword>
<dbReference type="InterPro" id="IPR019594">
    <property type="entry name" value="Glu/Gly-bd"/>
</dbReference>
<dbReference type="InterPro" id="IPR001320">
    <property type="entry name" value="Iontro_rcpt_C"/>
</dbReference>
<feature type="chain" id="PRO_5041898129" evidence="16">
    <location>
        <begin position="20"/>
        <end position="613"/>
    </location>
</feature>
<feature type="transmembrane region" description="Helical" evidence="15">
    <location>
        <begin position="407"/>
        <end position="428"/>
    </location>
</feature>
<dbReference type="GO" id="GO:0050906">
    <property type="term" value="P:detection of stimulus involved in sensory perception"/>
    <property type="evidence" value="ECO:0007669"/>
    <property type="project" value="UniProtKB-ARBA"/>
</dbReference>
<dbReference type="Gene3D" id="1.10.287.70">
    <property type="match status" value="1"/>
</dbReference>
<feature type="site" description="Crucial to convey clamshell closure to channel opening" evidence="14">
    <location>
        <position position="437"/>
    </location>
</feature>
<evidence type="ECO:0000256" key="10">
    <source>
        <dbReference type="ARBA" id="ARBA00023180"/>
    </source>
</evidence>
<evidence type="ECO:0000256" key="4">
    <source>
        <dbReference type="ARBA" id="ARBA00022475"/>
    </source>
</evidence>
<keyword evidence="9" id="KW-0675">Receptor</keyword>
<evidence type="ECO:0000256" key="11">
    <source>
        <dbReference type="ARBA" id="ARBA00023286"/>
    </source>
</evidence>
<evidence type="ECO:0000313" key="19">
    <source>
        <dbReference type="EMBL" id="KAK4313216.1"/>
    </source>
</evidence>
<evidence type="ECO:0000256" key="3">
    <source>
        <dbReference type="ARBA" id="ARBA00022448"/>
    </source>
</evidence>
<comment type="subcellular location">
    <subcellularLocation>
        <location evidence="1">Cell membrane</location>
        <topology evidence="1">Multi-pass membrane protein</topology>
    </subcellularLocation>
</comment>
<dbReference type="AlphaFoldDB" id="A0AAE1PQY5"/>
<protein>
    <submittedName>
        <fullName evidence="19">Uncharacterized protein</fullName>
    </submittedName>
</protein>
<feature type="binding site" evidence="13">
    <location>
        <position position="460"/>
    </location>
    <ligand>
        <name>L-glutamate</name>
        <dbReference type="ChEBI" id="CHEBI:29985"/>
    </ligand>
</feature>
<dbReference type="GO" id="GO:0015276">
    <property type="term" value="F:ligand-gated monoatomic ion channel activity"/>
    <property type="evidence" value="ECO:0007669"/>
    <property type="project" value="InterPro"/>
</dbReference>
<dbReference type="Gene3D" id="3.40.190.10">
    <property type="entry name" value="Periplasmic binding protein-like II"/>
    <property type="match status" value="1"/>
</dbReference>
<feature type="transmembrane region" description="Helical" evidence="15">
    <location>
        <begin position="579"/>
        <end position="603"/>
    </location>
</feature>
<keyword evidence="3" id="KW-0813">Transport</keyword>
<dbReference type="Proteomes" id="UP001292094">
    <property type="component" value="Unassembled WGS sequence"/>
</dbReference>
<keyword evidence="12" id="KW-0407">Ion channel</keyword>
<keyword evidence="5 15" id="KW-0812">Transmembrane</keyword>
<dbReference type="GO" id="GO:0005886">
    <property type="term" value="C:plasma membrane"/>
    <property type="evidence" value="ECO:0007669"/>
    <property type="project" value="UniProtKB-SubCell"/>
</dbReference>
<feature type="domain" description="Ionotropic glutamate receptor C-terminal" evidence="17">
    <location>
        <begin position="189"/>
        <end position="542"/>
    </location>
</feature>
<keyword evidence="4" id="KW-1003">Cell membrane</keyword>
<dbReference type="PANTHER" id="PTHR42643">
    <property type="entry name" value="IONOTROPIC RECEPTOR 20A-RELATED"/>
    <property type="match status" value="1"/>
</dbReference>
<proteinExistence type="inferred from homology"/>
<comment type="similarity">
    <text evidence="2">Belongs to the glutamate-gated ion channel (TC 1.A.10.1) family.</text>
</comment>
<reference evidence="19" key="1">
    <citation type="submission" date="2023-11" db="EMBL/GenBank/DDBJ databases">
        <title>Genome assemblies of two species of porcelain crab, Petrolisthes cinctipes and Petrolisthes manimaculis (Anomura: Porcellanidae).</title>
        <authorList>
            <person name="Angst P."/>
        </authorList>
    </citation>
    <scope>NUCLEOTIDE SEQUENCE</scope>
    <source>
        <strain evidence="19">PB745_02</strain>
        <tissue evidence="19">Gill</tissue>
    </source>
</reference>
<dbReference type="InterPro" id="IPR052192">
    <property type="entry name" value="Insect_Ionotropic_Sensory_Rcpt"/>
</dbReference>
<keyword evidence="16" id="KW-0732">Signal</keyword>
<dbReference type="SMART" id="SM00079">
    <property type="entry name" value="PBPe"/>
    <property type="match status" value="1"/>
</dbReference>
<feature type="binding site" evidence="13">
    <location>
        <position position="461"/>
    </location>
    <ligand>
        <name>L-glutamate</name>
        <dbReference type="ChEBI" id="CHEBI:29985"/>
    </ligand>
</feature>
<feature type="binding site" evidence="13">
    <location>
        <position position="278"/>
    </location>
    <ligand>
        <name>L-glutamate</name>
        <dbReference type="ChEBI" id="CHEBI:29985"/>
    </ligand>
</feature>
<dbReference type="GO" id="GO:0038023">
    <property type="term" value="F:signaling receptor activity"/>
    <property type="evidence" value="ECO:0007669"/>
    <property type="project" value="InterPro"/>
</dbReference>
<evidence type="ECO:0000256" key="16">
    <source>
        <dbReference type="SAM" id="SignalP"/>
    </source>
</evidence>
<evidence type="ECO:0000256" key="9">
    <source>
        <dbReference type="ARBA" id="ARBA00023170"/>
    </source>
</evidence>
<evidence type="ECO:0000256" key="1">
    <source>
        <dbReference type="ARBA" id="ARBA00004651"/>
    </source>
</evidence>
<evidence type="ECO:0000256" key="15">
    <source>
        <dbReference type="SAM" id="Phobius"/>
    </source>
</evidence>
<dbReference type="Pfam" id="PF00060">
    <property type="entry name" value="Lig_chan"/>
    <property type="match status" value="1"/>
</dbReference>
<dbReference type="PANTHER" id="PTHR42643:SF30">
    <property type="entry name" value="IONOTROPIC RECEPTOR 40A-RELATED"/>
    <property type="match status" value="1"/>
</dbReference>
<keyword evidence="8 15" id="KW-0472">Membrane</keyword>
<evidence type="ECO:0000256" key="8">
    <source>
        <dbReference type="ARBA" id="ARBA00023136"/>
    </source>
</evidence>
<dbReference type="InterPro" id="IPR001508">
    <property type="entry name" value="Iono_Glu_rcpt_met"/>
</dbReference>
<evidence type="ECO:0000256" key="13">
    <source>
        <dbReference type="PIRSR" id="PIRSR601508-1"/>
    </source>
</evidence>
<feature type="domain" description="Ionotropic glutamate receptor L-glutamate and glycine-binding" evidence="18">
    <location>
        <begin position="200"/>
        <end position="262"/>
    </location>
</feature>
<evidence type="ECO:0000256" key="2">
    <source>
        <dbReference type="ARBA" id="ARBA00008685"/>
    </source>
</evidence>
<keyword evidence="11" id="KW-1071">Ligand-gated ion channel</keyword>
<name>A0AAE1PQY5_9EUCA</name>
<evidence type="ECO:0000256" key="6">
    <source>
        <dbReference type="ARBA" id="ARBA00022989"/>
    </source>
</evidence>
<accession>A0AAE1PQY5</accession>
<dbReference type="PRINTS" id="PR00177">
    <property type="entry name" value="NMDARECEPTOR"/>
</dbReference>
<dbReference type="EMBL" id="JAWZYT010001335">
    <property type="protein sequence ID" value="KAK4313216.1"/>
    <property type="molecule type" value="Genomic_DNA"/>
</dbReference>
<dbReference type="Pfam" id="PF10613">
    <property type="entry name" value="Lig_chan-Glu_bd"/>
    <property type="match status" value="1"/>
</dbReference>
<organism evidence="19 20">
    <name type="scientific">Petrolisthes manimaculis</name>
    <dbReference type="NCBI Taxonomy" id="1843537"/>
    <lineage>
        <taxon>Eukaryota</taxon>
        <taxon>Metazoa</taxon>
        <taxon>Ecdysozoa</taxon>
        <taxon>Arthropoda</taxon>
        <taxon>Crustacea</taxon>
        <taxon>Multicrustacea</taxon>
        <taxon>Malacostraca</taxon>
        <taxon>Eumalacostraca</taxon>
        <taxon>Eucarida</taxon>
        <taxon>Decapoda</taxon>
        <taxon>Pleocyemata</taxon>
        <taxon>Anomura</taxon>
        <taxon>Galatheoidea</taxon>
        <taxon>Porcellanidae</taxon>
        <taxon>Petrolisthes</taxon>
    </lineage>
</organism>
<evidence type="ECO:0000313" key="20">
    <source>
        <dbReference type="Proteomes" id="UP001292094"/>
    </source>
</evidence>